<dbReference type="InterPro" id="IPR001193">
    <property type="entry name" value="MBTPS2"/>
</dbReference>
<dbReference type="InterPro" id="IPR008915">
    <property type="entry name" value="Peptidase_M50"/>
</dbReference>
<evidence type="ECO:0000256" key="3">
    <source>
        <dbReference type="ARBA" id="ARBA00007931"/>
    </source>
</evidence>
<feature type="transmembrane region" description="Helical" evidence="7">
    <location>
        <begin position="223"/>
        <end position="242"/>
    </location>
</feature>
<feature type="transmembrane region" description="Helical" evidence="7">
    <location>
        <begin position="359"/>
        <end position="382"/>
    </location>
</feature>
<feature type="transmembrane region" description="Helical" evidence="7">
    <location>
        <begin position="388"/>
        <end position="407"/>
    </location>
</feature>
<evidence type="ECO:0000256" key="7">
    <source>
        <dbReference type="SAM" id="Phobius"/>
    </source>
</evidence>
<sequence length="712" mass="80189">MVATALQADKEKAPPWPTLRDDLAIFSGPKSHDGLPTWTLHDPLAHRYFRLGWLEFECLQRWAIANPEQIAIAIEDETPLEADVNDVEQFCLFLNNQQLTKANGVETSRRFAQQLKAGKTGFWVWLLHNYLFMRIPLLKIDPYLKKVVPWLSWLFKKQFIVVLAVFSCLALYLVTQQWSQFTHSFLYVLTPEGVLATACMLSLSKVVHEFGHAFAASHFGCRVPMMGVALLLGMPVLWTDVTDAWRLSDRKQRLTIDAAGMIAELTLAVFATILWTMLPDGPFRSGIYLLASTAWVLTLAVNLNPFMRFDGYYLLADGLDIANLQDRSFALARWRLRESLFGFGHPAPERWSTGRYRLLLAYAYGTWIYRLILFTGIAWAVYYFFFKVLGLALFAVEMGWFVIRPMLKEMSAWREQIAAHDKPIRPRVAWLVPIAALAVLFVPWQSHLIVPGLLHAQAQSTLYSPQPAQVKKLWVHEGDTVKAGQILMELTSPDLDFKIATAQREWAELSDQLASQSLELSLARRNPIDAEAMQSALAELEGLRAAHKKLTVKSAFPGRIRDLSDVLRPGEWLAKDEVLGDVETPVSTVVAYAEEADVGRLETDGAGRFYPEGGDLLPFGVRILTIDKTGTRQLNLEELASTHGGAIAVRPDAERRLVPEQGIYRVLLQVENSEAKLPMTVRGRLSLETPPESLVERVLRSAAAVVIRESGW</sequence>
<dbReference type="Gene3D" id="2.40.50.100">
    <property type="match status" value="1"/>
</dbReference>
<proteinExistence type="inferred from homology"/>
<evidence type="ECO:0000313" key="9">
    <source>
        <dbReference type="EMBL" id="SJM93244.1"/>
    </source>
</evidence>
<dbReference type="Proteomes" id="UP000195442">
    <property type="component" value="Unassembled WGS sequence"/>
</dbReference>
<feature type="transmembrane region" description="Helical" evidence="7">
    <location>
        <begin position="287"/>
        <end position="306"/>
    </location>
</feature>
<dbReference type="PANTHER" id="PTHR13325">
    <property type="entry name" value="PROTEASE M50 MEMBRANE-BOUND TRANSCRIPTION FACTOR SITE 2 PROTEASE"/>
    <property type="match status" value="1"/>
</dbReference>
<dbReference type="PANTHER" id="PTHR13325:SF3">
    <property type="entry name" value="MEMBRANE-BOUND TRANSCRIPTION FACTOR SITE-2 PROTEASE"/>
    <property type="match status" value="1"/>
</dbReference>
<dbReference type="AlphaFoldDB" id="A0A1R4HAF5"/>
<evidence type="ECO:0000256" key="6">
    <source>
        <dbReference type="ARBA" id="ARBA00023136"/>
    </source>
</evidence>
<name>A0A1R4HAF5_9GAMM</name>
<dbReference type="GO" id="GO:0031293">
    <property type="term" value="P:membrane protein intracellular domain proteolysis"/>
    <property type="evidence" value="ECO:0007669"/>
    <property type="project" value="TreeGrafter"/>
</dbReference>
<dbReference type="GO" id="GO:0012505">
    <property type="term" value="C:endomembrane system"/>
    <property type="evidence" value="ECO:0007669"/>
    <property type="project" value="UniProtKB-SubCell"/>
</dbReference>
<feature type="transmembrane region" description="Helical" evidence="7">
    <location>
        <begin position="150"/>
        <end position="173"/>
    </location>
</feature>
<evidence type="ECO:0000313" key="10">
    <source>
        <dbReference type="Proteomes" id="UP000195442"/>
    </source>
</evidence>
<dbReference type="Pfam" id="PF02163">
    <property type="entry name" value="Peptidase_M50"/>
    <property type="match status" value="1"/>
</dbReference>
<feature type="transmembrane region" description="Helical" evidence="7">
    <location>
        <begin position="185"/>
        <end position="203"/>
    </location>
</feature>
<keyword evidence="6 7" id="KW-0472">Membrane</keyword>
<evidence type="ECO:0000256" key="1">
    <source>
        <dbReference type="ARBA" id="ARBA00001947"/>
    </source>
</evidence>
<gene>
    <name evidence="9" type="ORF">CRENPOLYSF2_3180002</name>
</gene>
<evidence type="ECO:0000256" key="2">
    <source>
        <dbReference type="ARBA" id="ARBA00004127"/>
    </source>
</evidence>
<keyword evidence="4 7" id="KW-0812">Transmembrane</keyword>
<dbReference type="GO" id="GO:0016020">
    <property type="term" value="C:membrane"/>
    <property type="evidence" value="ECO:0007669"/>
    <property type="project" value="InterPro"/>
</dbReference>
<comment type="similarity">
    <text evidence="3">Belongs to the peptidase M50B family.</text>
</comment>
<organism evidence="9 10">
    <name type="scientific">Crenothrix polyspora</name>
    <dbReference type="NCBI Taxonomy" id="360316"/>
    <lineage>
        <taxon>Bacteria</taxon>
        <taxon>Pseudomonadati</taxon>
        <taxon>Pseudomonadota</taxon>
        <taxon>Gammaproteobacteria</taxon>
        <taxon>Methylococcales</taxon>
        <taxon>Crenotrichaceae</taxon>
        <taxon>Crenothrix</taxon>
    </lineage>
</organism>
<feature type="domain" description="Peptidase M50" evidence="8">
    <location>
        <begin position="197"/>
        <end position="283"/>
    </location>
</feature>
<feature type="transmembrane region" description="Helical" evidence="7">
    <location>
        <begin position="428"/>
        <end position="444"/>
    </location>
</feature>
<comment type="cofactor">
    <cofactor evidence="1">
        <name>Zn(2+)</name>
        <dbReference type="ChEBI" id="CHEBI:29105"/>
    </cofactor>
</comment>
<reference evidence="10" key="1">
    <citation type="submission" date="2017-02" db="EMBL/GenBank/DDBJ databases">
        <authorList>
            <person name="Daims H."/>
        </authorList>
    </citation>
    <scope>NUCLEOTIDE SEQUENCE [LARGE SCALE GENOMIC DNA]</scope>
</reference>
<feature type="transmembrane region" description="Helical" evidence="7">
    <location>
        <begin position="254"/>
        <end position="275"/>
    </location>
</feature>
<evidence type="ECO:0000259" key="8">
    <source>
        <dbReference type="Pfam" id="PF02163"/>
    </source>
</evidence>
<evidence type="ECO:0000256" key="5">
    <source>
        <dbReference type="ARBA" id="ARBA00022989"/>
    </source>
</evidence>
<dbReference type="RefSeq" id="WP_087147309.1">
    <property type="nucleotide sequence ID" value="NZ_FUKJ01000244.1"/>
</dbReference>
<evidence type="ECO:0000256" key="4">
    <source>
        <dbReference type="ARBA" id="ARBA00022692"/>
    </source>
</evidence>
<keyword evidence="5 7" id="KW-1133">Transmembrane helix</keyword>
<dbReference type="EMBL" id="FUKJ01000244">
    <property type="protein sequence ID" value="SJM93244.1"/>
    <property type="molecule type" value="Genomic_DNA"/>
</dbReference>
<dbReference type="GO" id="GO:0005737">
    <property type="term" value="C:cytoplasm"/>
    <property type="evidence" value="ECO:0007669"/>
    <property type="project" value="TreeGrafter"/>
</dbReference>
<accession>A0A1R4HAF5</accession>
<feature type="transmembrane region" description="Helical" evidence="7">
    <location>
        <begin position="120"/>
        <end position="138"/>
    </location>
</feature>
<comment type="subcellular location">
    <subcellularLocation>
        <location evidence="2">Endomembrane system</location>
        <topology evidence="2">Multi-pass membrane protein</topology>
    </subcellularLocation>
</comment>
<keyword evidence="10" id="KW-1185">Reference proteome</keyword>
<protein>
    <submittedName>
        <fullName evidence="9">Secretion protein HlyD family protein</fullName>
    </submittedName>
</protein>
<dbReference type="GO" id="GO:0004222">
    <property type="term" value="F:metalloendopeptidase activity"/>
    <property type="evidence" value="ECO:0007669"/>
    <property type="project" value="InterPro"/>
</dbReference>